<feature type="transmembrane region" description="Helical" evidence="6">
    <location>
        <begin position="392"/>
        <end position="416"/>
    </location>
</feature>
<feature type="transmembrane region" description="Helical" evidence="6">
    <location>
        <begin position="485"/>
        <end position="504"/>
    </location>
</feature>
<feature type="transmembrane region" description="Helical" evidence="6">
    <location>
        <begin position="179"/>
        <end position="204"/>
    </location>
</feature>
<dbReference type="EMBL" id="CP036287">
    <property type="protein sequence ID" value="QDU68766.1"/>
    <property type="molecule type" value="Genomic_DNA"/>
</dbReference>
<keyword evidence="8" id="KW-1185">Reference proteome</keyword>
<comment type="subcellular location">
    <subcellularLocation>
        <location evidence="1">Membrane</location>
        <topology evidence="1">Multi-pass membrane protein</topology>
    </subcellularLocation>
</comment>
<sequence>MDANLEALGSGSPGRAARAGLWVGPLLAGLLLFTPGLPLDPLQRRAAAVTALVATWWLTEALPIGITSLVPAVLLPLLGVLDGRSAATAYMNDLIFLFLGAFMLALGVERWGVHRRLALGVVGAVGAHPRRIVLGFMLASALLSMWLNNTATTLMMLPIGVAVIEAVRGRRGSSSDDPFAMALLLGLAYSASVGGVATPVGTAPNQVFLARYAADFPELPPITFAQWMLAWVPLVVLFVPVGWLLLTRVFLKVEAEGEAGADVIAAERRALGRMRPAERRMALVFGITALLWVTRADLPIGSVTIPGWHDLLGALVAPGVDLGPNMVTNATVAIGMAVVCFLVPAGDGSGARLLDWPSVMVLPWDVLLLLGGGFCIADGFKASGLDVLIGELIGPSFGVLGPTLLVLCVVAAMSFLTEVTSNTATTQVLLPVLASAAVQAGIDPRTTMLPATIAASCAFMLPVATPPNAVVFSSGRVPIHRMARVGFGVNLTLVVMITLIYQLWVRRILGIE</sequence>
<dbReference type="KEGG" id="pbap:Pla133_38690"/>
<evidence type="ECO:0000256" key="6">
    <source>
        <dbReference type="SAM" id="Phobius"/>
    </source>
</evidence>
<dbReference type="PROSITE" id="PS01271">
    <property type="entry name" value="NA_SULFATE"/>
    <property type="match status" value="1"/>
</dbReference>
<proteinExistence type="predicted"/>
<evidence type="ECO:0000256" key="4">
    <source>
        <dbReference type="ARBA" id="ARBA00022989"/>
    </source>
</evidence>
<accession>A0A518BP88</accession>
<dbReference type="InterPro" id="IPR001898">
    <property type="entry name" value="SLC13A/DASS"/>
</dbReference>
<feature type="transmembrane region" description="Helical" evidence="6">
    <location>
        <begin position="87"/>
        <end position="106"/>
    </location>
</feature>
<evidence type="ECO:0000256" key="1">
    <source>
        <dbReference type="ARBA" id="ARBA00004141"/>
    </source>
</evidence>
<feature type="transmembrane region" description="Helical" evidence="6">
    <location>
        <begin position="51"/>
        <end position="75"/>
    </location>
</feature>
<dbReference type="RefSeq" id="WP_145068067.1">
    <property type="nucleotide sequence ID" value="NZ_CP036287.1"/>
</dbReference>
<dbReference type="Proteomes" id="UP000316921">
    <property type="component" value="Chromosome"/>
</dbReference>
<dbReference type="Pfam" id="PF00939">
    <property type="entry name" value="Na_sulph_symp"/>
    <property type="match status" value="1"/>
</dbReference>
<reference evidence="7 8" key="1">
    <citation type="submission" date="2019-02" db="EMBL/GenBank/DDBJ databases">
        <title>Deep-cultivation of Planctomycetes and their phenomic and genomic characterization uncovers novel biology.</title>
        <authorList>
            <person name="Wiegand S."/>
            <person name="Jogler M."/>
            <person name="Boedeker C."/>
            <person name="Pinto D."/>
            <person name="Vollmers J."/>
            <person name="Rivas-Marin E."/>
            <person name="Kohn T."/>
            <person name="Peeters S.H."/>
            <person name="Heuer A."/>
            <person name="Rast P."/>
            <person name="Oberbeckmann S."/>
            <person name="Bunk B."/>
            <person name="Jeske O."/>
            <person name="Meyerdierks A."/>
            <person name="Storesund J.E."/>
            <person name="Kallscheuer N."/>
            <person name="Luecker S."/>
            <person name="Lage O.M."/>
            <person name="Pohl T."/>
            <person name="Merkel B.J."/>
            <person name="Hornburger P."/>
            <person name="Mueller R.-W."/>
            <person name="Bruemmer F."/>
            <person name="Labrenz M."/>
            <person name="Spormann A.M."/>
            <person name="Op den Camp H."/>
            <person name="Overmann J."/>
            <person name="Amann R."/>
            <person name="Jetten M.S.M."/>
            <person name="Mascher T."/>
            <person name="Medema M.H."/>
            <person name="Devos D.P."/>
            <person name="Kaster A.-K."/>
            <person name="Ovreas L."/>
            <person name="Rohde M."/>
            <person name="Galperin M.Y."/>
            <person name="Jogler C."/>
        </authorList>
    </citation>
    <scope>NUCLEOTIDE SEQUENCE [LARGE SCALE GENOMIC DNA]</scope>
    <source>
        <strain evidence="7 8">Pla133</strain>
    </source>
</reference>
<gene>
    <name evidence="7" type="primary">sdcS_3</name>
    <name evidence="7" type="ORF">Pla133_38690</name>
</gene>
<name>A0A518BP88_9BACT</name>
<evidence type="ECO:0000256" key="2">
    <source>
        <dbReference type="ARBA" id="ARBA00022448"/>
    </source>
</evidence>
<keyword evidence="3 6" id="KW-0812">Transmembrane</keyword>
<dbReference type="PANTHER" id="PTHR10283:SF82">
    <property type="entry name" value="SOLUTE CARRIER FAMILY 13 MEMBER 2"/>
    <property type="match status" value="1"/>
</dbReference>
<evidence type="ECO:0000256" key="5">
    <source>
        <dbReference type="ARBA" id="ARBA00023136"/>
    </source>
</evidence>
<dbReference type="CDD" id="cd01115">
    <property type="entry name" value="SLC13_permease"/>
    <property type="match status" value="1"/>
</dbReference>
<protein>
    <submittedName>
        <fullName evidence="7">Sodium-dependent dicarboxylate transporter SdcS</fullName>
    </submittedName>
</protein>
<dbReference type="InterPro" id="IPR031312">
    <property type="entry name" value="Na/sul_symport_CS"/>
</dbReference>
<keyword evidence="5 6" id="KW-0472">Membrane</keyword>
<feature type="transmembrane region" description="Helical" evidence="6">
    <location>
        <begin position="145"/>
        <end position="167"/>
    </location>
</feature>
<organism evidence="7 8">
    <name type="scientific">Engelhardtia mirabilis</name>
    <dbReference type="NCBI Taxonomy" id="2528011"/>
    <lineage>
        <taxon>Bacteria</taxon>
        <taxon>Pseudomonadati</taxon>
        <taxon>Planctomycetota</taxon>
        <taxon>Planctomycetia</taxon>
        <taxon>Planctomycetia incertae sedis</taxon>
        <taxon>Engelhardtia</taxon>
    </lineage>
</organism>
<dbReference type="PANTHER" id="PTHR10283">
    <property type="entry name" value="SOLUTE CARRIER FAMILY 13 MEMBER"/>
    <property type="match status" value="1"/>
</dbReference>
<evidence type="ECO:0000313" key="7">
    <source>
        <dbReference type="EMBL" id="QDU68766.1"/>
    </source>
</evidence>
<evidence type="ECO:0000313" key="8">
    <source>
        <dbReference type="Proteomes" id="UP000316921"/>
    </source>
</evidence>
<feature type="transmembrane region" description="Helical" evidence="6">
    <location>
        <begin position="20"/>
        <end position="39"/>
    </location>
</feature>
<keyword evidence="4 6" id="KW-1133">Transmembrane helix</keyword>
<feature type="transmembrane region" description="Helical" evidence="6">
    <location>
        <begin position="326"/>
        <end position="346"/>
    </location>
</feature>
<keyword evidence="2" id="KW-0813">Transport</keyword>
<feature type="transmembrane region" description="Helical" evidence="6">
    <location>
        <begin position="224"/>
        <end position="246"/>
    </location>
</feature>
<dbReference type="GO" id="GO:0015141">
    <property type="term" value="F:succinate transmembrane transporter activity"/>
    <property type="evidence" value="ECO:0007669"/>
    <property type="project" value="UniProtKB-ARBA"/>
</dbReference>
<feature type="transmembrane region" description="Helical" evidence="6">
    <location>
        <begin position="358"/>
        <end position="380"/>
    </location>
</feature>
<evidence type="ECO:0000256" key="3">
    <source>
        <dbReference type="ARBA" id="ARBA00022692"/>
    </source>
</evidence>
<feature type="transmembrane region" description="Helical" evidence="6">
    <location>
        <begin position="282"/>
        <end position="306"/>
    </location>
</feature>
<dbReference type="AlphaFoldDB" id="A0A518BP88"/>
<dbReference type="GO" id="GO:0005886">
    <property type="term" value="C:plasma membrane"/>
    <property type="evidence" value="ECO:0007669"/>
    <property type="project" value="TreeGrafter"/>
</dbReference>